<evidence type="ECO:0000259" key="2">
    <source>
        <dbReference type="PROSITE" id="PS51194"/>
    </source>
</evidence>
<proteinExistence type="predicted"/>
<dbReference type="GO" id="GO:0005524">
    <property type="term" value="F:ATP binding"/>
    <property type="evidence" value="ECO:0007669"/>
    <property type="project" value="InterPro"/>
</dbReference>
<dbReference type="PROSITE" id="PS51192">
    <property type="entry name" value="HELICASE_ATP_BIND_1"/>
    <property type="match status" value="1"/>
</dbReference>
<evidence type="ECO:0000313" key="4">
    <source>
        <dbReference type="Proteomes" id="UP000321058"/>
    </source>
</evidence>
<dbReference type="SUPFAM" id="SSF52540">
    <property type="entry name" value="P-loop containing nucleoside triphosphate hydrolases"/>
    <property type="match status" value="1"/>
</dbReference>
<dbReference type="GO" id="GO:0004386">
    <property type="term" value="F:helicase activity"/>
    <property type="evidence" value="ECO:0007669"/>
    <property type="project" value="UniProtKB-KW"/>
</dbReference>
<protein>
    <submittedName>
        <fullName evidence="3">Helicase</fullName>
    </submittedName>
</protein>
<dbReference type="InterPro" id="IPR050742">
    <property type="entry name" value="Helicase_Restrict-Modif_Enz"/>
</dbReference>
<keyword evidence="4" id="KW-1185">Reference proteome</keyword>
<accession>A0A512NPR0</accession>
<evidence type="ECO:0000313" key="3">
    <source>
        <dbReference type="EMBL" id="GEP60934.1"/>
    </source>
</evidence>
<dbReference type="SMART" id="SM00490">
    <property type="entry name" value="HELICc"/>
    <property type="match status" value="1"/>
</dbReference>
<dbReference type="PANTHER" id="PTHR47396:SF1">
    <property type="entry name" value="ATP-DEPENDENT HELICASE IRC3-RELATED"/>
    <property type="match status" value="1"/>
</dbReference>
<gene>
    <name evidence="3" type="ORF">RSO01_81000</name>
</gene>
<comment type="caution">
    <text evidence="3">The sequence shown here is derived from an EMBL/GenBank/DDBJ whole genome shotgun (WGS) entry which is preliminary data.</text>
</comment>
<dbReference type="Proteomes" id="UP000321058">
    <property type="component" value="Unassembled WGS sequence"/>
</dbReference>
<dbReference type="RefSeq" id="WP_147156261.1">
    <property type="nucleotide sequence ID" value="NZ_BKAJ01000190.1"/>
</dbReference>
<dbReference type="Pfam" id="PF04851">
    <property type="entry name" value="ResIII"/>
    <property type="match status" value="1"/>
</dbReference>
<organism evidence="3 4">
    <name type="scientific">Reyranella soli</name>
    <dbReference type="NCBI Taxonomy" id="1230389"/>
    <lineage>
        <taxon>Bacteria</taxon>
        <taxon>Pseudomonadati</taxon>
        <taxon>Pseudomonadota</taxon>
        <taxon>Alphaproteobacteria</taxon>
        <taxon>Hyphomicrobiales</taxon>
        <taxon>Reyranellaceae</taxon>
        <taxon>Reyranella</taxon>
    </lineage>
</organism>
<feature type="domain" description="Helicase ATP-binding" evidence="1">
    <location>
        <begin position="29"/>
        <end position="163"/>
    </location>
</feature>
<dbReference type="GO" id="GO:0016787">
    <property type="term" value="F:hydrolase activity"/>
    <property type="evidence" value="ECO:0007669"/>
    <property type="project" value="InterPro"/>
</dbReference>
<feature type="domain" description="Helicase C-terminal" evidence="2">
    <location>
        <begin position="233"/>
        <end position="383"/>
    </location>
</feature>
<dbReference type="Gene3D" id="3.40.50.300">
    <property type="entry name" value="P-loop containing nucleotide triphosphate hydrolases"/>
    <property type="match status" value="2"/>
</dbReference>
<dbReference type="InterPro" id="IPR006935">
    <property type="entry name" value="Helicase/UvrB_N"/>
</dbReference>
<dbReference type="PROSITE" id="PS51194">
    <property type="entry name" value="HELICASE_CTER"/>
    <property type="match status" value="1"/>
</dbReference>
<keyword evidence="3" id="KW-0547">Nucleotide-binding</keyword>
<dbReference type="PANTHER" id="PTHR47396">
    <property type="entry name" value="TYPE I RESTRICTION ENZYME ECOKI R PROTEIN"/>
    <property type="match status" value="1"/>
</dbReference>
<dbReference type="Pfam" id="PF00271">
    <property type="entry name" value="Helicase_C"/>
    <property type="match status" value="1"/>
</dbReference>
<name>A0A512NPR0_9HYPH</name>
<dbReference type="OrthoDB" id="9803459at2"/>
<keyword evidence="3" id="KW-0378">Hydrolase</keyword>
<dbReference type="InterPro" id="IPR001650">
    <property type="entry name" value="Helicase_C-like"/>
</dbReference>
<evidence type="ECO:0000259" key="1">
    <source>
        <dbReference type="PROSITE" id="PS51192"/>
    </source>
</evidence>
<dbReference type="InterPro" id="IPR027417">
    <property type="entry name" value="P-loop_NTPase"/>
</dbReference>
<sequence length="515" mass="57134">MLPQEPLFRPKGAPQLRDYQQAIVERIETAIQAGCRRPLLPAPTGSGKTVIAAHVTTNAVTANQRVLYMAHRRELVQQASRKLYDLGLDHGIIAAGFPARPDAPVQVASIGTLYRRAVRSSVMMMPEADLLVVDEAHHAPARTWTRIIKAYPNAVVLGLTATPCRADGRGLGTMFDCLIDCPSIAELIDLGYLVPTRVFAPTKPDLEGIRTVAGDFDEDELEARLDKPVLVGDIVTHWHRLADRRRTVVFAISRAHAVHLRDEFARSGVVAGYLDGNTPMQERDRLLVQLKIGTIEVLVNVGVLTEGWDQAEVQSIVLARPTKSFGLYRQIVGRGLRPAPGKDHLLVLDHAGATHMHGPVETDVIWTLSDKERAQPVSTTSAGGASRSLVTCPECSAVFWQAQSCPSCGWRRRTKPDPVEVQDGDLVLLQRDGRVQKPAYTDLDKRNFHAQLLGLQSERGYQRGWVDHTYRKKFKVWPPGEWRNDAPLPPSTEARAYARSRQIAFHRRRHKAGAS</sequence>
<keyword evidence="3" id="KW-0067">ATP-binding</keyword>
<dbReference type="EMBL" id="BKAJ01000190">
    <property type="protein sequence ID" value="GEP60934.1"/>
    <property type="molecule type" value="Genomic_DNA"/>
</dbReference>
<dbReference type="AlphaFoldDB" id="A0A512NPR0"/>
<dbReference type="GO" id="GO:0003677">
    <property type="term" value="F:DNA binding"/>
    <property type="evidence" value="ECO:0007669"/>
    <property type="project" value="InterPro"/>
</dbReference>
<keyword evidence="3" id="KW-0347">Helicase</keyword>
<dbReference type="InterPro" id="IPR014001">
    <property type="entry name" value="Helicase_ATP-bd"/>
</dbReference>
<dbReference type="SMART" id="SM00487">
    <property type="entry name" value="DEXDc"/>
    <property type="match status" value="1"/>
</dbReference>
<dbReference type="GO" id="GO:0005829">
    <property type="term" value="C:cytosol"/>
    <property type="evidence" value="ECO:0007669"/>
    <property type="project" value="TreeGrafter"/>
</dbReference>
<reference evidence="3 4" key="1">
    <citation type="submission" date="2019-07" db="EMBL/GenBank/DDBJ databases">
        <title>Whole genome shotgun sequence of Reyranella soli NBRC 108950.</title>
        <authorList>
            <person name="Hosoyama A."/>
            <person name="Uohara A."/>
            <person name="Ohji S."/>
            <person name="Ichikawa N."/>
        </authorList>
    </citation>
    <scope>NUCLEOTIDE SEQUENCE [LARGE SCALE GENOMIC DNA]</scope>
    <source>
        <strain evidence="3 4">NBRC 108950</strain>
    </source>
</reference>